<comment type="similarity">
    <text evidence="2 8">Belongs to the peptidase A24 family.</text>
</comment>
<keyword evidence="5 9" id="KW-0812">Transmembrane</keyword>
<gene>
    <name evidence="13" type="ORF">HZB08_01540</name>
</gene>
<dbReference type="Gene3D" id="1.20.120.1220">
    <property type="match status" value="1"/>
</dbReference>
<evidence type="ECO:0000256" key="9">
    <source>
        <dbReference type="RuleBase" id="RU003794"/>
    </source>
</evidence>
<dbReference type="InterPro" id="IPR014032">
    <property type="entry name" value="Peptidase_A24A_bac"/>
</dbReference>
<organism evidence="13 14">
    <name type="scientific">Candidatus Saganbacteria bacterium</name>
    <dbReference type="NCBI Taxonomy" id="2575572"/>
    <lineage>
        <taxon>Bacteria</taxon>
        <taxon>Bacillati</taxon>
        <taxon>Saganbacteria</taxon>
    </lineage>
</organism>
<evidence type="ECO:0000256" key="1">
    <source>
        <dbReference type="ARBA" id="ARBA00004429"/>
    </source>
</evidence>
<keyword evidence="9" id="KW-0489">Methyltransferase</keyword>
<comment type="function">
    <text evidence="9">Plays an essential role in type IV pili and type II pseudopili formation by proteolytically removing the leader sequence from substrate proteins and subsequently monomethylating the alpha-amino group of the newly exposed N-terminal phenylalanine.</text>
</comment>
<dbReference type="EC" id="3.4.23.43" evidence="9"/>
<dbReference type="EC" id="2.1.1.-" evidence="9"/>
<dbReference type="InterPro" id="IPR010627">
    <property type="entry name" value="Prepilin_pept_A24_N"/>
</dbReference>
<keyword evidence="9" id="KW-0808">Transferase</keyword>
<evidence type="ECO:0000256" key="10">
    <source>
        <dbReference type="SAM" id="Phobius"/>
    </source>
</evidence>
<comment type="subcellular location">
    <subcellularLocation>
        <location evidence="1">Cell inner membrane</location>
        <topology evidence="1">Multi-pass membrane protein</topology>
    </subcellularLocation>
    <subcellularLocation>
        <location evidence="9">Cell membrane</location>
        <topology evidence="9">Multi-pass membrane protein</topology>
    </subcellularLocation>
</comment>
<feature type="domain" description="Prepilin peptidase A24 N-terminal" evidence="12">
    <location>
        <begin position="7"/>
        <end position="88"/>
    </location>
</feature>
<keyword evidence="9" id="KW-0378">Hydrolase</keyword>
<comment type="catalytic activity">
    <reaction evidence="9">
        <text>Typically cleaves a -Gly-|-Phe- bond to release an N-terminal, basic peptide of 5-8 residues from type IV prepilin, and then N-methylates the new N-terminal amino group, the methyl donor being S-adenosyl-L-methionine.</text>
        <dbReference type="EC" id="3.4.23.43"/>
    </reaction>
</comment>
<evidence type="ECO:0000259" key="12">
    <source>
        <dbReference type="Pfam" id="PF06750"/>
    </source>
</evidence>
<feature type="transmembrane region" description="Helical" evidence="10">
    <location>
        <begin position="70"/>
        <end position="89"/>
    </location>
</feature>
<evidence type="ECO:0000256" key="5">
    <source>
        <dbReference type="ARBA" id="ARBA00022692"/>
    </source>
</evidence>
<dbReference type="InterPro" id="IPR000045">
    <property type="entry name" value="Prepilin_IV_endopep_pep"/>
</dbReference>
<feature type="transmembrane region" description="Helical" evidence="10">
    <location>
        <begin position="95"/>
        <end position="112"/>
    </location>
</feature>
<reference evidence="13" key="1">
    <citation type="submission" date="2020-07" db="EMBL/GenBank/DDBJ databases">
        <title>Huge and variable diversity of episymbiotic CPR bacteria and DPANN archaea in groundwater ecosystems.</title>
        <authorList>
            <person name="He C.Y."/>
            <person name="Keren R."/>
            <person name="Whittaker M."/>
            <person name="Farag I.F."/>
            <person name="Doudna J."/>
            <person name="Cate J.H.D."/>
            <person name="Banfield J.F."/>
        </authorList>
    </citation>
    <scope>NUCLEOTIDE SEQUENCE</scope>
    <source>
        <strain evidence="13">NC_groundwater_1860_Pr3_B-0.1um_51_7</strain>
    </source>
</reference>
<dbReference type="GO" id="GO:0005886">
    <property type="term" value="C:plasma membrane"/>
    <property type="evidence" value="ECO:0007669"/>
    <property type="project" value="UniProtKB-SubCell"/>
</dbReference>
<dbReference type="GO" id="GO:0006465">
    <property type="term" value="P:signal peptide processing"/>
    <property type="evidence" value="ECO:0007669"/>
    <property type="project" value="TreeGrafter"/>
</dbReference>
<name>A0A9D6YVT6_UNCSA</name>
<proteinExistence type="inferred from homology"/>
<dbReference type="Pfam" id="PF01478">
    <property type="entry name" value="Peptidase_A24"/>
    <property type="match status" value="1"/>
</dbReference>
<dbReference type="Proteomes" id="UP000808761">
    <property type="component" value="Unassembled WGS sequence"/>
</dbReference>
<evidence type="ECO:0000256" key="2">
    <source>
        <dbReference type="ARBA" id="ARBA00005801"/>
    </source>
</evidence>
<keyword evidence="3" id="KW-1003">Cell membrane</keyword>
<comment type="caution">
    <text evidence="13">The sequence shown here is derived from an EMBL/GenBank/DDBJ whole genome shotgun (WGS) entry which is preliminary data.</text>
</comment>
<evidence type="ECO:0000256" key="3">
    <source>
        <dbReference type="ARBA" id="ARBA00022475"/>
    </source>
</evidence>
<feature type="transmembrane region" description="Helical" evidence="10">
    <location>
        <begin position="6"/>
        <end position="23"/>
    </location>
</feature>
<dbReference type="PANTHER" id="PTHR30487:SF0">
    <property type="entry name" value="PREPILIN LEADER PEPTIDASE_N-METHYLTRANSFERASE-RELATED"/>
    <property type="match status" value="1"/>
</dbReference>
<keyword evidence="9" id="KW-0511">Multifunctional enzyme</keyword>
<dbReference type="GO" id="GO:0032259">
    <property type="term" value="P:methylation"/>
    <property type="evidence" value="ECO:0007669"/>
    <property type="project" value="UniProtKB-KW"/>
</dbReference>
<dbReference type="InterPro" id="IPR050882">
    <property type="entry name" value="Prepilin_peptidase/N-MTase"/>
</dbReference>
<protein>
    <recommendedName>
        <fullName evidence="9">Prepilin leader peptidase/N-methyltransferase</fullName>
        <ecNumber evidence="9">2.1.1.-</ecNumber>
        <ecNumber evidence="9">3.4.23.43</ecNumber>
    </recommendedName>
</protein>
<dbReference type="GO" id="GO:0008168">
    <property type="term" value="F:methyltransferase activity"/>
    <property type="evidence" value="ECO:0007669"/>
    <property type="project" value="UniProtKB-KW"/>
</dbReference>
<dbReference type="AlphaFoldDB" id="A0A9D6YVT6"/>
<dbReference type="Pfam" id="PF06750">
    <property type="entry name" value="A24_N_bact"/>
    <property type="match status" value="1"/>
</dbReference>
<feature type="transmembrane region" description="Helical" evidence="10">
    <location>
        <begin position="224"/>
        <end position="246"/>
    </location>
</feature>
<feature type="transmembrane region" description="Helical" evidence="10">
    <location>
        <begin position="179"/>
        <end position="212"/>
    </location>
</feature>
<evidence type="ECO:0000313" key="14">
    <source>
        <dbReference type="Proteomes" id="UP000808761"/>
    </source>
</evidence>
<dbReference type="PANTHER" id="PTHR30487">
    <property type="entry name" value="TYPE 4 PREPILIN-LIKE PROTEINS LEADER PEPTIDE-PROCESSING ENZYME"/>
    <property type="match status" value="1"/>
</dbReference>
<keyword evidence="7 10" id="KW-0472">Membrane</keyword>
<accession>A0A9D6YVT6</accession>
<keyword evidence="9" id="KW-0645">Protease</keyword>
<evidence type="ECO:0000256" key="6">
    <source>
        <dbReference type="ARBA" id="ARBA00022989"/>
    </source>
</evidence>
<evidence type="ECO:0000259" key="11">
    <source>
        <dbReference type="Pfam" id="PF01478"/>
    </source>
</evidence>
<feature type="domain" description="Prepilin type IV endopeptidase peptidase" evidence="11">
    <location>
        <begin position="101"/>
        <end position="207"/>
    </location>
</feature>
<feature type="transmembrane region" description="Helical" evidence="10">
    <location>
        <begin position="141"/>
        <end position="159"/>
    </location>
</feature>
<keyword evidence="6 10" id="KW-1133">Transmembrane helix</keyword>
<keyword evidence="4" id="KW-0997">Cell inner membrane</keyword>
<dbReference type="EMBL" id="JACRKR010000078">
    <property type="protein sequence ID" value="MBI5078691.1"/>
    <property type="molecule type" value="Genomic_DNA"/>
</dbReference>
<evidence type="ECO:0000256" key="7">
    <source>
        <dbReference type="ARBA" id="ARBA00023136"/>
    </source>
</evidence>
<evidence type="ECO:0000256" key="4">
    <source>
        <dbReference type="ARBA" id="ARBA00022519"/>
    </source>
</evidence>
<dbReference type="PRINTS" id="PR00864">
    <property type="entry name" value="PREPILNPTASE"/>
</dbReference>
<dbReference type="GO" id="GO:0004190">
    <property type="term" value="F:aspartic-type endopeptidase activity"/>
    <property type="evidence" value="ECO:0007669"/>
    <property type="project" value="UniProtKB-EC"/>
</dbReference>
<sequence length="251" mass="27706">MIYFWFIFGAVIGSFLNVVIYRLPRGESIVFPPSRCPACGKRLLPQDLVPVLSFFLLRGKCRYCRDKISFRYPLVEFLTASAFSFAWMAAGRDTVSFIFYIFLISVFIFIFFIDLEQQVIPDAVSAFGVVLGLIYNYLRGGFFPALAGMFLGYFLLYAIGRLGKLLFKKEAMGDGDPYVAALLGANLGLSGVLLAVFLAYLLAAVVSLFLLASGRVKMGQTIPFGPALVAGGIITLFWGDGILSWYGGMFL</sequence>
<evidence type="ECO:0000313" key="13">
    <source>
        <dbReference type="EMBL" id="MBI5078691.1"/>
    </source>
</evidence>
<evidence type="ECO:0000256" key="8">
    <source>
        <dbReference type="RuleBase" id="RU003793"/>
    </source>
</evidence>